<organism evidence="2 3">
    <name type="scientific">Halorarum salinum</name>
    <dbReference type="NCBI Taxonomy" id="2743089"/>
    <lineage>
        <taxon>Archaea</taxon>
        <taxon>Methanobacteriati</taxon>
        <taxon>Methanobacteriota</taxon>
        <taxon>Stenosarchaea group</taxon>
        <taxon>Halobacteria</taxon>
        <taxon>Halobacteriales</taxon>
        <taxon>Haloferacaceae</taxon>
        <taxon>Halorarum</taxon>
    </lineage>
</organism>
<dbReference type="InterPro" id="IPR058929">
    <property type="entry name" value="Ig_halo"/>
</dbReference>
<dbReference type="Pfam" id="PF25942">
    <property type="entry name" value="Ig_halo"/>
    <property type="match status" value="1"/>
</dbReference>
<name>A0A7D5LAA1_9EURY</name>
<dbReference type="OrthoDB" id="380824at2157"/>
<accession>A0A7D5LAA1</accession>
<reference evidence="2 3" key="1">
    <citation type="submission" date="2020-06" db="EMBL/GenBank/DDBJ databases">
        <title>NJ-3-1, isolated from saline soil.</title>
        <authorList>
            <person name="Cui H.L."/>
            <person name="Shi X."/>
        </authorList>
    </citation>
    <scope>NUCLEOTIDE SEQUENCE [LARGE SCALE GENOMIC DNA]</scope>
    <source>
        <strain evidence="2 3">NJ-3-1</strain>
    </source>
</reference>
<evidence type="ECO:0000313" key="2">
    <source>
        <dbReference type="EMBL" id="QLG61893.1"/>
    </source>
</evidence>
<gene>
    <name evidence="2" type="ORF">HUG12_09240</name>
</gene>
<keyword evidence="3" id="KW-1185">Reference proteome</keyword>
<proteinExistence type="predicted"/>
<dbReference type="RefSeq" id="WP_179268478.1">
    <property type="nucleotide sequence ID" value="NZ_CP058579.1"/>
</dbReference>
<sequence>MVQEGSRRVFLSVLGATGTLFVSGCFGAAYDAGPGTLLLSNRHDRSHSLTVSVITDGETRWNEDFTLSAGGRQRREGYIAQPGTHTVAVEADTGDSSEIVIELRPSSASSAGVTGDTVVVSLDEEGALSLGGAIYD</sequence>
<dbReference type="EMBL" id="CP058579">
    <property type="protein sequence ID" value="QLG61893.1"/>
    <property type="molecule type" value="Genomic_DNA"/>
</dbReference>
<dbReference type="KEGG" id="halu:HUG12_09240"/>
<dbReference type="Proteomes" id="UP000509626">
    <property type="component" value="Chromosome"/>
</dbReference>
<dbReference type="GeneID" id="56037641"/>
<evidence type="ECO:0000259" key="1">
    <source>
        <dbReference type="Pfam" id="PF25942"/>
    </source>
</evidence>
<feature type="domain" description="Ig-like" evidence="1">
    <location>
        <begin position="45"/>
        <end position="126"/>
    </location>
</feature>
<evidence type="ECO:0000313" key="3">
    <source>
        <dbReference type="Proteomes" id="UP000509626"/>
    </source>
</evidence>
<protein>
    <recommendedName>
        <fullName evidence="1">Ig-like domain-containing protein</fullName>
    </recommendedName>
</protein>
<dbReference type="PROSITE" id="PS51257">
    <property type="entry name" value="PROKAR_LIPOPROTEIN"/>
    <property type="match status" value="1"/>
</dbReference>
<dbReference type="AlphaFoldDB" id="A0A7D5LAA1"/>